<dbReference type="RefSeq" id="WP_083129854.1">
    <property type="nucleotide sequence ID" value="NZ_AP022606.1"/>
</dbReference>
<dbReference type="InterPro" id="IPR011008">
    <property type="entry name" value="Dimeric_a/b-barrel"/>
</dbReference>
<dbReference type="InterPro" id="IPR036390">
    <property type="entry name" value="WH_DNA-bd_sf"/>
</dbReference>
<evidence type="ECO:0000256" key="2">
    <source>
        <dbReference type="ARBA" id="ARBA00023125"/>
    </source>
</evidence>
<organism evidence="7 8">
    <name type="scientific">Mycobacterium branderi</name>
    <dbReference type="NCBI Taxonomy" id="43348"/>
    <lineage>
        <taxon>Bacteria</taxon>
        <taxon>Bacillati</taxon>
        <taxon>Actinomycetota</taxon>
        <taxon>Actinomycetes</taxon>
        <taxon>Mycobacteriales</taxon>
        <taxon>Mycobacteriaceae</taxon>
        <taxon>Mycobacterium</taxon>
    </lineage>
</organism>
<dbReference type="Proteomes" id="UP000467379">
    <property type="component" value="Chromosome"/>
</dbReference>
<proteinExistence type="predicted"/>
<evidence type="ECO:0000313" key="8">
    <source>
        <dbReference type="Proteomes" id="UP000192441"/>
    </source>
</evidence>
<reference evidence="6" key="3">
    <citation type="submission" date="2020-02" db="EMBL/GenBank/DDBJ databases">
        <authorList>
            <person name="Matsumoto Y."/>
            <person name="Kinjo T."/>
            <person name="Motooka D."/>
            <person name="Nabeya D."/>
            <person name="Jung N."/>
            <person name="Uechi K."/>
            <person name="Horii T."/>
            <person name="Iida T."/>
            <person name="Fujita J."/>
            <person name="Nakamura S."/>
        </authorList>
    </citation>
    <scope>NUCLEOTIDE SEQUENCE</scope>
    <source>
        <strain evidence="6">JCM 12687</strain>
    </source>
</reference>
<name>A0A7I7VZA1_9MYCO</name>
<dbReference type="GO" id="GO:0005829">
    <property type="term" value="C:cytosol"/>
    <property type="evidence" value="ECO:0007669"/>
    <property type="project" value="TreeGrafter"/>
</dbReference>
<keyword evidence="9" id="KW-1185">Reference proteome</keyword>
<dbReference type="PANTHER" id="PTHR30154">
    <property type="entry name" value="LEUCINE-RESPONSIVE REGULATORY PROTEIN"/>
    <property type="match status" value="1"/>
</dbReference>
<dbReference type="InterPro" id="IPR000485">
    <property type="entry name" value="AsnC-type_HTH_dom"/>
</dbReference>
<keyword evidence="4" id="KW-0812">Transmembrane</keyword>
<keyword evidence="4" id="KW-1133">Transmembrane helix</keyword>
<dbReference type="SUPFAM" id="SSF54909">
    <property type="entry name" value="Dimeric alpha+beta barrel"/>
    <property type="match status" value="2"/>
</dbReference>
<dbReference type="InterPro" id="IPR011991">
    <property type="entry name" value="ArsR-like_HTH"/>
</dbReference>
<sequence>MASDKAPNQAILRPPSIRRATTGSSLFGGNVADTPTAAIDDVDRALVRHLLADSRMSNRRLAQQVRISESAVSTRLRKLMDSGALVFTAVIDWEKAGFEWWVILLIKTRKRSAVDVASDIGGLAQCASTAVVLGSHDLIAYLLVRDRAELREVIDKLGSIDGVAELDVELATDTQVSALGRRLYLAMDPTPIRLPAPCIELDDLDLSILQALIDDGRQSSRNIARKFGVSEGTIRARISRMTESGLARVVAMVEPVAFGLAGVAAIIMLHAERARIDAIVKEFTAMPNVTFVAVCLGNWDLHVGVFAADAAELMEIVGSRVQAVDGVLAADTLLLVDIVRINPCLKRVSPFDSMV</sequence>
<evidence type="ECO:0000313" key="9">
    <source>
        <dbReference type="Proteomes" id="UP000467379"/>
    </source>
</evidence>
<dbReference type="SMART" id="SM00344">
    <property type="entry name" value="HTH_ASNC"/>
    <property type="match status" value="2"/>
</dbReference>
<feature type="transmembrane region" description="Helical" evidence="4">
    <location>
        <begin position="245"/>
        <end position="269"/>
    </location>
</feature>
<dbReference type="Gene3D" id="1.10.10.10">
    <property type="entry name" value="Winged helix-like DNA-binding domain superfamily/Winged helix DNA-binding domain"/>
    <property type="match status" value="2"/>
</dbReference>
<dbReference type="PANTHER" id="PTHR30154:SF34">
    <property type="entry name" value="TRANSCRIPTIONAL REGULATOR AZLB"/>
    <property type="match status" value="1"/>
</dbReference>
<dbReference type="PROSITE" id="PS00519">
    <property type="entry name" value="HTH_ASNC_1"/>
    <property type="match status" value="1"/>
</dbReference>
<dbReference type="GO" id="GO:0043565">
    <property type="term" value="F:sequence-specific DNA binding"/>
    <property type="evidence" value="ECO:0007669"/>
    <property type="project" value="InterPro"/>
</dbReference>
<protein>
    <recommendedName>
        <fullName evidence="5">HTH asnC-type domain-containing protein</fullName>
    </recommendedName>
</protein>
<dbReference type="InterPro" id="IPR036388">
    <property type="entry name" value="WH-like_DNA-bd_sf"/>
</dbReference>
<dbReference type="InterPro" id="IPR019888">
    <property type="entry name" value="Tscrpt_reg_AsnC-like"/>
</dbReference>
<dbReference type="Pfam" id="PF13412">
    <property type="entry name" value="HTH_24"/>
    <property type="match status" value="2"/>
</dbReference>
<gene>
    <name evidence="7" type="ORF">BST20_02765</name>
    <name evidence="6" type="ORF">MBRA_02620</name>
</gene>
<evidence type="ECO:0000256" key="1">
    <source>
        <dbReference type="ARBA" id="ARBA00023015"/>
    </source>
</evidence>
<evidence type="ECO:0000256" key="4">
    <source>
        <dbReference type="SAM" id="Phobius"/>
    </source>
</evidence>
<dbReference type="SUPFAM" id="SSF46785">
    <property type="entry name" value="Winged helix' DNA-binding domain"/>
    <property type="match status" value="2"/>
</dbReference>
<keyword evidence="4" id="KW-0472">Membrane</keyword>
<feature type="domain" description="HTH asnC-type" evidence="5">
    <location>
        <begin position="39"/>
        <end position="99"/>
    </location>
</feature>
<evidence type="ECO:0000259" key="5">
    <source>
        <dbReference type="PROSITE" id="PS50956"/>
    </source>
</evidence>
<keyword evidence="1" id="KW-0805">Transcription regulation</keyword>
<dbReference type="AlphaFoldDB" id="A0A7I7VZA1"/>
<dbReference type="EMBL" id="AP022606">
    <property type="protein sequence ID" value="BBZ10067.1"/>
    <property type="molecule type" value="Genomic_DNA"/>
</dbReference>
<dbReference type="OrthoDB" id="7501856at2"/>
<dbReference type="Proteomes" id="UP000192441">
    <property type="component" value="Unassembled WGS sequence"/>
</dbReference>
<keyword evidence="2" id="KW-0238">DNA-binding</keyword>
<evidence type="ECO:0000313" key="6">
    <source>
        <dbReference type="EMBL" id="BBZ10067.1"/>
    </source>
</evidence>
<dbReference type="InterPro" id="IPR019887">
    <property type="entry name" value="Tscrpt_reg_AsnC/Lrp_C"/>
</dbReference>
<dbReference type="InterPro" id="IPR019885">
    <property type="entry name" value="Tscrpt_reg_HTH_AsnC-type_CS"/>
</dbReference>
<dbReference type="EMBL" id="MVHM01000001">
    <property type="protein sequence ID" value="ORA41075.1"/>
    <property type="molecule type" value="Genomic_DNA"/>
</dbReference>
<dbReference type="Pfam" id="PF01037">
    <property type="entry name" value="AsnC_trans_reg"/>
    <property type="match status" value="2"/>
</dbReference>
<evidence type="ECO:0000256" key="3">
    <source>
        <dbReference type="ARBA" id="ARBA00023163"/>
    </source>
</evidence>
<feature type="domain" description="HTH asnC-type" evidence="5">
    <location>
        <begin position="201"/>
        <end position="261"/>
    </location>
</feature>
<dbReference type="CDD" id="cd00090">
    <property type="entry name" value="HTH_ARSR"/>
    <property type="match status" value="1"/>
</dbReference>
<reference evidence="7 8" key="1">
    <citation type="submission" date="2016-12" db="EMBL/GenBank/DDBJ databases">
        <title>The new phylogeny of genus Mycobacterium.</title>
        <authorList>
            <person name="Tortoli E."/>
            <person name="Trovato A."/>
            <person name="Cirillo D.M."/>
        </authorList>
    </citation>
    <scope>NUCLEOTIDE SEQUENCE [LARGE SCALE GENOMIC DNA]</scope>
    <source>
        <strain evidence="7 8">DSM 44624</strain>
    </source>
</reference>
<keyword evidence="3" id="KW-0804">Transcription</keyword>
<dbReference type="Gene3D" id="3.30.70.920">
    <property type="match status" value="2"/>
</dbReference>
<dbReference type="PRINTS" id="PR00033">
    <property type="entry name" value="HTHASNC"/>
</dbReference>
<reference evidence="6 9" key="2">
    <citation type="journal article" date="2019" name="Emerg. Microbes Infect.">
        <title>Comprehensive subspecies identification of 175 nontuberculous mycobacteria species based on 7547 genomic profiles.</title>
        <authorList>
            <person name="Matsumoto Y."/>
            <person name="Kinjo T."/>
            <person name="Motooka D."/>
            <person name="Nabeya D."/>
            <person name="Jung N."/>
            <person name="Uechi K."/>
            <person name="Horii T."/>
            <person name="Iida T."/>
            <person name="Fujita J."/>
            <person name="Nakamura S."/>
        </authorList>
    </citation>
    <scope>NUCLEOTIDE SEQUENCE [LARGE SCALE GENOMIC DNA]</scope>
    <source>
        <strain evidence="6 9">JCM 12687</strain>
    </source>
</reference>
<evidence type="ECO:0000313" key="7">
    <source>
        <dbReference type="EMBL" id="ORA41075.1"/>
    </source>
</evidence>
<accession>A0A7I7VZA1</accession>
<dbReference type="PROSITE" id="PS50956">
    <property type="entry name" value="HTH_ASNC_2"/>
    <property type="match status" value="2"/>
</dbReference>
<dbReference type="GO" id="GO:0043200">
    <property type="term" value="P:response to amino acid"/>
    <property type="evidence" value="ECO:0007669"/>
    <property type="project" value="TreeGrafter"/>
</dbReference>